<feature type="repeat" description="TPR" evidence="3">
    <location>
        <begin position="352"/>
        <end position="385"/>
    </location>
</feature>
<dbReference type="PANTHER" id="PTHR45586:SF1">
    <property type="entry name" value="LIPOPOLYSACCHARIDE ASSEMBLY PROTEIN B"/>
    <property type="match status" value="1"/>
</dbReference>
<comment type="caution">
    <text evidence="4">The sequence shown here is derived from an EMBL/GenBank/DDBJ whole genome shotgun (WGS) entry which is preliminary data.</text>
</comment>
<evidence type="ECO:0000313" key="4">
    <source>
        <dbReference type="EMBL" id="MYN06178.1"/>
    </source>
</evidence>
<evidence type="ECO:0000313" key="5">
    <source>
        <dbReference type="Proteomes" id="UP000450676"/>
    </source>
</evidence>
<dbReference type="SUPFAM" id="SSF48452">
    <property type="entry name" value="TPR-like"/>
    <property type="match status" value="3"/>
</dbReference>
<reference evidence="4 5" key="1">
    <citation type="submission" date="2019-12" db="EMBL/GenBank/DDBJ databases">
        <title>Novel species isolated from a subtropical stream in China.</title>
        <authorList>
            <person name="Lu H."/>
        </authorList>
    </citation>
    <scope>NUCLEOTIDE SEQUENCE [LARGE SCALE GENOMIC DNA]</scope>
    <source>
        <strain evidence="4 5">FT127W</strain>
    </source>
</reference>
<dbReference type="PANTHER" id="PTHR45586">
    <property type="entry name" value="TPR REPEAT-CONTAINING PROTEIN PA4667"/>
    <property type="match status" value="1"/>
</dbReference>
<dbReference type="InterPro" id="IPR019734">
    <property type="entry name" value="TPR_rpt"/>
</dbReference>
<sequence length="909" mass="99139">MLLTGLAACQQHTTAELMARAKAYHQKGDLEAARIELKNAVEGDPVDAVARFTLAQLYIETGEALSAEKEIRRAISLGYSPADTMPILGRSLVLQGQFKKALDETEQADDGLNAALLCVRADAHLAQDHRAEAKQLFEAALARQPGYSAALIGLGRVAFLEQGPEPARAYADQALAAAPNSTEALMFMGDLLRAQHQYEPALAMYDKALKVFPQHRTAHVEKAYLQIAIGKFAEAQADLTAAAETTPNSLLVTYTQALLDFSQGKHSAAKEGLETVLNSAPEHMPSVLLAGAADFSLNLLPSAEKHLRVYLKAHPENVYARKMLASTLLRTGQSPDALNVLAPIIKDSQQDVQLLALAGESYMQIRDFSKAKEYYAKASELDPKAANLRTQLGLSKLGKGERDQALNDLQHATRLDAKSQYAGMSLVRTELGLHRYEQAYTAVLALEQANPAVAAVQELKGLVYLGKQDAARARACFEKALQLDPAYYPAVANLAQLDVAEKQPDAARRHLKDFLAKNKNSLETMTALAALAASTGNKEETTYWLEQGSAAYPDAVAPSVRLLSHYLQTGDKQKAISLARKVQVGNPSDPDLLDLLGKSQIASGELVGALETYKKLAAALPRSASVHMQVAALHMLLKNTAAAEDQLKTALAMQPDFPAAQVAQAELYVRNGQHELAVLMARQLQRQYPKAAAGFQLEGDVLVSQNRYAQALPAYEQAWANAKSSELLVKTVHGMRMAGRKPDGEARLAQWLQQHPKDVRVLLFRAETLMADKQYPQAAHQLESVLKLEPKNIQALNNQAWTYQQLKDERALPTAEQAFQLAGNKPAVMDTLGWILVDQHPDDAGRGLAILQKASALAPQARDIRYHVAVALYKTGNKDGARKELQHLMAGDMQFAQADEVRAMLKRMD</sequence>
<dbReference type="SMART" id="SM00028">
    <property type="entry name" value="TPR"/>
    <property type="match status" value="15"/>
</dbReference>
<keyword evidence="2 3" id="KW-0802">TPR repeat</keyword>
<dbReference type="Proteomes" id="UP000450676">
    <property type="component" value="Unassembled WGS sequence"/>
</dbReference>
<dbReference type="Pfam" id="PF13432">
    <property type="entry name" value="TPR_16"/>
    <property type="match status" value="1"/>
</dbReference>
<dbReference type="InterPro" id="IPR014266">
    <property type="entry name" value="PEP-CTERM_TPR_PrsT"/>
</dbReference>
<dbReference type="EMBL" id="WWCU01000002">
    <property type="protein sequence ID" value="MYN06178.1"/>
    <property type="molecule type" value="Genomic_DNA"/>
</dbReference>
<feature type="repeat" description="TPR" evidence="3">
    <location>
        <begin position="182"/>
        <end position="215"/>
    </location>
</feature>
<dbReference type="Gene3D" id="1.25.40.10">
    <property type="entry name" value="Tetratricopeptide repeat domain"/>
    <property type="match status" value="6"/>
</dbReference>
<dbReference type="Pfam" id="PF13181">
    <property type="entry name" value="TPR_8"/>
    <property type="match status" value="1"/>
</dbReference>
<accession>A0A7X4KKM2</accession>
<protein>
    <submittedName>
        <fullName evidence="4">PEP-CTERM system TPR-repeat protein PrsT</fullName>
    </submittedName>
</protein>
<dbReference type="InterPro" id="IPR011990">
    <property type="entry name" value="TPR-like_helical_dom_sf"/>
</dbReference>
<proteinExistence type="predicted"/>
<dbReference type="SUPFAM" id="SSF81901">
    <property type="entry name" value="HCP-like"/>
    <property type="match status" value="1"/>
</dbReference>
<dbReference type="InterPro" id="IPR051012">
    <property type="entry name" value="CellSynth/LPSAsmb/PSIAsmb"/>
</dbReference>
<evidence type="ECO:0000256" key="1">
    <source>
        <dbReference type="ARBA" id="ARBA00022737"/>
    </source>
</evidence>
<feature type="repeat" description="TPR" evidence="3">
    <location>
        <begin position="454"/>
        <end position="487"/>
    </location>
</feature>
<dbReference type="NCBIfam" id="TIGR02917">
    <property type="entry name" value="PEP_TPR_lipo"/>
    <property type="match status" value="1"/>
</dbReference>
<evidence type="ECO:0000256" key="3">
    <source>
        <dbReference type="PROSITE-ProRule" id="PRU00339"/>
    </source>
</evidence>
<dbReference type="Pfam" id="PF14559">
    <property type="entry name" value="TPR_19"/>
    <property type="match status" value="2"/>
</dbReference>
<keyword evidence="5" id="KW-1185">Reference proteome</keyword>
<keyword evidence="1" id="KW-0677">Repeat</keyword>
<dbReference type="RefSeq" id="WP_161070569.1">
    <property type="nucleotide sequence ID" value="NZ_WWCU01000002.1"/>
</dbReference>
<gene>
    <name evidence="4" type="primary">prsT</name>
    <name evidence="4" type="ORF">GTP77_02380</name>
</gene>
<organism evidence="4 5">
    <name type="scientific">Pseudoduganella aquatica</name>
    <dbReference type="NCBI Taxonomy" id="2660641"/>
    <lineage>
        <taxon>Bacteria</taxon>
        <taxon>Pseudomonadati</taxon>
        <taxon>Pseudomonadota</taxon>
        <taxon>Betaproteobacteria</taxon>
        <taxon>Burkholderiales</taxon>
        <taxon>Oxalobacteraceae</taxon>
        <taxon>Telluria group</taxon>
        <taxon>Pseudoduganella</taxon>
    </lineage>
</organism>
<name>A0A7X4KKM2_9BURK</name>
<dbReference type="AlphaFoldDB" id="A0A7X4KKM2"/>
<evidence type="ECO:0000256" key="2">
    <source>
        <dbReference type="ARBA" id="ARBA00022803"/>
    </source>
</evidence>
<dbReference type="PROSITE" id="PS50005">
    <property type="entry name" value="TPR"/>
    <property type="match status" value="3"/>
</dbReference>